<keyword evidence="5" id="KW-0472">Membrane</keyword>
<name>A0AAW0BBP8_9AGAR</name>
<organism evidence="7 9">
    <name type="scientific">Paramarasmius palmivorus</name>
    <dbReference type="NCBI Taxonomy" id="297713"/>
    <lineage>
        <taxon>Eukaryota</taxon>
        <taxon>Fungi</taxon>
        <taxon>Dikarya</taxon>
        <taxon>Basidiomycota</taxon>
        <taxon>Agaricomycotina</taxon>
        <taxon>Agaricomycetes</taxon>
        <taxon>Agaricomycetidae</taxon>
        <taxon>Agaricales</taxon>
        <taxon>Marasmiineae</taxon>
        <taxon>Marasmiaceae</taxon>
        <taxon>Paramarasmius</taxon>
    </lineage>
</organism>
<dbReference type="GO" id="GO:0005524">
    <property type="term" value="F:ATP binding"/>
    <property type="evidence" value="ECO:0007669"/>
    <property type="project" value="UniProtKB-KW"/>
</dbReference>
<keyword evidence="1" id="KW-0597">Phosphoprotein</keyword>
<proteinExistence type="predicted"/>
<feature type="compositionally biased region" description="Gly residues" evidence="4">
    <location>
        <begin position="28"/>
        <end position="37"/>
    </location>
</feature>
<evidence type="ECO:0000256" key="4">
    <source>
        <dbReference type="SAM" id="MobiDB-lite"/>
    </source>
</evidence>
<evidence type="ECO:0000256" key="2">
    <source>
        <dbReference type="ARBA" id="ARBA00022741"/>
    </source>
</evidence>
<keyword evidence="2" id="KW-0547">Nucleotide-binding</keyword>
<evidence type="ECO:0000313" key="7">
    <source>
        <dbReference type="EMBL" id="KAK7023541.1"/>
    </source>
</evidence>
<keyword evidence="5" id="KW-1133">Transmembrane helix</keyword>
<dbReference type="Pfam" id="PF21314">
    <property type="entry name" value="TM_ErbB1"/>
    <property type="match status" value="1"/>
</dbReference>
<feature type="region of interest" description="Disordered" evidence="4">
    <location>
        <begin position="1"/>
        <end position="37"/>
    </location>
</feature>
<dbReference type="EMBL" id="JAYKXP010000104">
    <property type="protein sequence ID" value="KAK7026469.1"/>
    <property type="molecule type" value="Genomic_DNA"/>
</dbReference>
<evidence type="ECO:0000313" key="8">
    <source>
        <dbReference type="EMBL" id="KAK7026469.1"/>
    </source>
</evidence>
<dbReference type="AlphaFoldDB" id="A0AAW0BBP8"/>
<feature type="transmembrane region" description="Helical" evidence="5">
    <location>
        <begin position="105"/>
        <end position="127"/>
    </location>
</feature>
<accession>A0AAW0BBP8</accession>
<evidence type="ECO:0000256" key="1">
    <source>
        <dbReference type="ARBA" id="ARBA00022553"/>
    </source>
</evidence>
<evidence type="ECO:0000256" key="5">
    <source>
        <dbReference type="SAM" id="Phobius"/>
    </source>
</evidence>
<keyword evidence="5" id="KW-0812">Transmembrane</keyword>
<feature type="region of interest" description="Disordered" evidence="4">
    <location>
        <begin position="77"/>
        <end position="98"/>
    </location>
</feature>
<comment type="caution">
    <text evidence="7">The sequence shown here is derived from an EMBL/GenBank/DDBJ whole genome shotgun (WGS) entry which is preliminary data.</text>
</comment>
<feature type="compositionally biased region" description="Gly residues" evidence="4">
    <location>
        <begin position="1"/>
        <end position="12"/>
    </location>
</feature>
<evidence type="ECO:0000256" key="3">
    <source>
        <dbReference type="ARBA" id="ARBA00022840"/>
    </source>
</evidence>
<keyword evidence="9" id="KW-1185">Reference proteome</keyword>
<dbReference type="EMBL" id="JAYKXP010000137">
    <property type="protein sequence ID" value="KAK7023541.1"/>
    <property type="molecule type" value="Genomic_DNA"/>
</dbReference>
<feature type="compositionally biased region" description="Basic and acidic residues" evidence="4">
    <location>
        <begin position="159"/>
        <end position="170"/>
    </location>
</feature>
<evidence type="ECO:0000313" key="9">
    <source>
        <dbReference type="Proteomes" id="UP001383192"/>
    </source>
</evidence>
<gene>
    <name evidence="8" type="ORF">VNI00_015628</name>
    <name evidence="7" type="ORF">VNI00_016692</name>
</gene>
<keyword evidence="3" id="KW-0067">ATP-binding</keyword>
<dbReference type="InterPro" id="IPR049328">
    <property type="entry name" value="TM_ErbB1"/>
</dbReference>
<sequence length="247" mass="26462">MSGSARGHGVGSTGRHSVGYGEVPGRPPGAGGGGFDGNVGASFTVSRSLPLGSSHSSLVPDPTNEHSAGYLTTKSEQPSFAASVTPQVPSSSLTTNTSTAPNHSMIIGATVGSITCLLLVVISFVIYRRRHQSKRRTSQNVIHQPDDVMSPYPLEIPVREKTRARDKEQRLGLPENLDSEEEPRALGLTSVEEHRRAIPLVPEPQPTPIRQGRFRQHQDSGWRPPPPPSESGMSGLIDVPPQYENAV</sequence>
<feature type="region of interest" description="Disordered" evidence="4">
    <location>
        <begin position="159"/>
        <end position="247"/>
    </location>
</feature>
<feature type="domain" description="Epidermal growth factor receptor-like transmembrane-juxtamembrane segment" evidence="6">
    <location>
        <begin position="106"/>
        <end position="138"/>
    </location>
</feature>
<protein>
    <recommendedName>
        <fullName evidence="6">Epidermal growth factor receptor-like transmembrane-juxtamembrane segment domain-containing protein</fullName>
    </recommendedName>
</protein>
<dbReference type="Proteomes" id="UP001383192">
    <property type="component" value="Unassembled WGS sequence"/>
</dbReference>
<reference evidence="7 9" key="1">
    <citation type="submission" date="2024-01" db="EMBL/GenBank/DDBJ databases">
        <title>A draft genome for a cacao thread blight-causing isolate of Paramarasmius palmivorus.</title>
        <authorList>
            <person name="Baruah I.K."/>
            <person name="Bukari Y."/>
            <person name="Amoako-Attah I."/>
            <person name="Meinhardt L.W."/>
            <person name="Bailey B.A."/>
            <person name="Cohen S.P."/>
        </authorList>
    </citation>
    <scope>NUCLEOTIDE SEQUENCE [LARGE SCALE GENOMIC DNA]</scope>
    <source>
        <strain evidence="7 9">GH-12</strain>
    </source>
</reference>
<evidence type="ECO:0000259" key="6">
    <source>
        <dbReference type="Pfam" id="PF21314"/>
    </source>
</evidence>